<protein>
    <submittedName>
        <fullName evidence="5">AAA family ATPase</fullName>
    </submittedName>
</protein>
<dbReference type="NCBIfam" id="NF038214">
    <property type="entry name" value="IS21_help_AAA"/>
    <property type="match status" value="1"/>
</dbReference>
<keyword evidence="6" id="KW-1185">Reference proteome</keyword>
<dbReference type="Pfam" id="PF01695">
    <property type="entry name" value="IstB_IS21"/>
    <property type="match status" value="1"/>
</dbReference>
<dbReference type="NCBIfam" id="NF006616">
    <property type="entry name" value="PRK09183.1"/>
    <property type="match status" value="1"/>
</dbReference>
<dbReference type="PRINTS" id="PR00300">
    <property type="entry name" value="CLPPROTEASEA"/>
</dbReference>
<name>A0A363UJL3_9GAMM</name>
<evidence type="ECO:0000256" key="2">
    <source>
        <dbReference type="ARBA" id="ARBA00022741"/>
    </source>
</evidence>
<dbReference type="InterPro" id="IPR028350">
    <property type="entry name" value="DNAC/IstB-like"/>
</dbReference>
<dbReference type="InterPro" id="IPR027417">
    <property type="entry name" value="P-loop_NTPase"/>
</dbReference>
<dbReference type="GO" id="GO:0005524">
    <property type="term" value="F:ATP binding"/>
    <property type="evidence" value="ECO:0007669"/>
    <property type="project" value="UniProtKB-KW"/>
</dbReference>
<dbReference type="SMART" id="SM00382">
    <property type="entry name" value="AAA"/>
    <property type="match status" value="1"/>
</dbReference>
<gene>
    <name evidence="5" type="ORF">DEH80_10920</name>
</gene>
<dbReference type="Proteomes" id="UP000251800">
    <property type="component" value="Unassembled WGS sequence"/>
</dbReference>
<evidence type="ECO:0000256" key="1">
    <source>
        <dbReference type="ARBA" id="ARBA00008059"/>
    </source>
</evidence>
<keyword evidence="3" id="KW-0067">ATP-binding</keyword>
<dbReference type="Gene3D" id="3.40.50.300">
    <property type="entry name" value="P-loop containing nucleotide triphosphate hydrolases"/>
    <property type="match status" value="1"/>
</dbReference>
<feature type="domain" description="AAA+ ATPase" evidence="4">
    <location>
        <begin position="97"/>
        <end position="234"/>
    </location>
</feature>
<dbReference type="GO" id="GO:0006260">
    <property type="term" value="P:DNA replication"/>
    <property type="evidence" value="ECO:0007669"/>
    <property type="project" value="TreeGrafter"/>
</dbReference>
<dbReference type="SUPFAM" id="SSF52540">
    <property type="entry name" value="P-loop containing nucleoside triphosphate hydrolases"/>
    <property type="match status" value="1"/>
</dbReference>
<comment type="similarity">
    <text evidence="1">Belongs to the IS21/IS1162 putative ATP-binding protein family.</text>
</comment>
<evidence type="ECO:0000313" key="6">
    <source>
        <dbReference type="Proteomes" id="UP000251800"/>
    </source>
</evidence>
<accession>A0A363UJL3</accession>
<comment type="caution">
    <text evidence="5">The sequence shown here is derived from an EMBL/GenBank/DDBJ whole genome shotgun (WGS) entry which is preliminary data.</text>
</comment>
<dbReference type="PIRSF" id="PIRSF003073">
    <property type="entry name" value="DNAC_TnpB_IstB"/>
    <property type="match status" value="1"/>
</dbReference>
<dbReference type="FunFam" id="3.40.50.300:FF:000606">
    <property type="entry name" value="IS100 transposase orfB"/>
    <property type="match status" value="1"/>
</dbReference>
<reference evidence="5 6" key="1">
    <citation type="submission" date="2018-05" db="EMBL/GenBank/DDBJ databases">
        <title>Abyssibacter profundi OUC007T gen. nov., sp. nov, a marine bacterium isolated from seawater of the Mariana Trench.</title>
        <authorList>
            <person name="Zhou S."/>
        </authorList>
    </citation>
    <scope>NUCLEOTIDE SEQUENCE [LARGE SCALE GENOMIC DNA]</scope>
    <source>
        <strain evidence="5 6">OUC007</strain>
    </source>
</reference>
<dbReference type="RefSeq" id="WP_109720535.1">
    <property type="nucleotide sequence ID" value="NZ_QEQK01000009.1"/>
</dbReference>
<dbReference type="PANTHER" id="PTHR30050:SF4">
    <property type="entry name" value="ATP-BINDING PROTEIN RV3427C IN INSERTION SEQUENCE-RELATED"/>
    <property type="match status" value="1"/>
</dbReference>
<dbReference type="AlphaFoldDB" id="A0A363UJL3"/>
<evidence type="ECO:0000313" key="5">
    <source>
        <dbReference type="EMBL" id="PWN55611.1"/>
    </source>
</evidence>
<dbReference type="InterPro" id="IPR001270">
    <property type="entry name" value="ClpA/B"/>
</dbReference>
<organism evidence="5 6">
    <name type="scientific">Abyssibacter profundi</name>
    <dbReference type="NCBI Taxonomy" id="2182787"/>
    <lineage>
        <taxon>Bacteria</taxon>
        <taxon>Pseudomonadati</taxon>
        <taxon>Pseudomonadota</taxon>
        <taxon>Gammaproteobacteria</taxon>
        <taxon>Chromatiales</taxon>
        <taxon>Oceanococcaceae</taxon>
        <taxon>Abyssibacter</taxon>
    </lineage>
</organism>
<evidence type="ECO:0000256" key="3">
    <source>
        <dbReference type="ARBA" id="ARBA00022840"/>
    </source>
</evidence>
<dbReference type="EMBL" id="QEQK01000009">
    <property type="protein sequence ID" value="PWN55611.1"/>
    <property type="molecule type" value="Genomic_DNA"/>
</dbReference>
<proteinExistence type="inferred from homology"/>
<sequence length="255" mass="28474">MSERIDSLCQELSLGAVLLQYANLADQAARDEASYTDYLEQVLSAEAALRSERSRQMLIKLATFPVVKTLEQFDFDAAAGVPQAKLQELSGLAFVERRENVILLGPSGVGKTHLAIALGVRATERGYKVRFITAADLVMQLEKAQRETRFEQYLRRAILGPRLLILDEIGYLPLKKEQSDLFFQVIAKRYEQGSVILTSNLSFGDWQDTFDGNAALTSAMLDRLLHHAHVIQIKGDSYRLRQARQSGLLTGRSSA</sequence>
<dbReference type="OrthoDB" id="9773429at2"/>
<dbReference type="InterPro" id="IPR002611">
    <property type="entry name" value="IstB_ATP-bd"/>
</dbReference>
<dbReference type="InterPro" id="IPR003593">
    <property type="entry name" value="AAA+_ATPase"/>
</dbReference>
<dbReference type="InterPro" id="IPR047661">
    <property type="entry name" value="IstB"/>
</dbReference>
<keyword evidence="2" id="KW-0547">Nucleotide-binding</keyword>
<evidence type="ECO:0000259" key="4">
    <source>
        <dbReference type="SMART" id="SM00382"/>
    </source>
</evidence>
<dbReference type="PANTHER" id="PTHR30050">
    <property type="entry name" value="CHROMOSOMAL REPLICATION INITIATOR PROTEIN DNAA"/>
    <property type="match status" value="1"/>
</dbReference>
<dbReference type="CDD" id="cd00009">
    <property type="entry name" value="AAA"/>
    <property type="match status" value="1"/>
</dbReference>